<feature type="transmembrane region" description="Helical" evidence="17">
    <location>
        <begin position="7"/>
        <end position="29"/>
    </location>
</feature>
<keyword evidence="5 16" id="KW-0479">Metal-binding</keyword>
<dbReference type="PANTHER" id="PTHR10120">
    <property type="entry name" value="CAAX PRENYL PROTEASE 1"/>
    <property type="match status" value="1"/>
</dbReference>
<feature type="active site" description="Proton donor" evidence="15">
    <location>
        <position position="507"/>
    </location>
</feature>
<evidence type="ECO:0000256" key="5">
    <source>
        <dbReference type="ARBA" id="ARBA00022723"/>
    </source>
</evidence>
<feature type="transmembrane region" description="Helical" evidence="17">
    <location>
        <begin position="465"/>
        <end position="485"/>
    </location>
</feature>
<dbReference type="EMBL" id="JANBQB010000043">
    <property type="protein sequence ID" value="KAJ1983723.1"/>
    <property type="molecule type" value="Genomic_DNA"/>
</dbReference>
<evidence type="ECO:0000256" key="14">
    <source>
        <dbReference type="ARBA" id="ARBA00083451"/>
    </source>
</evidence>
<sequence length="569" mass="64419">MVAQDDVVFGAYLLGVCVVFPLVMLLVMVNVQIFTLLDQFGVPCPTFLASSWQAVYATFITDPLARYVVPYIPEPLANLTQTLAQSRTGFGKQTERMANDALVLSSNLYENLSTDSVRDLLHATLTGVGMDSLTASRWLQGDLPYKTLIMGIATALYLFETYLTYRQHQRLKVKIRPAAIVSIVTEDDFARANAYGLDKSRFSLVKSLFSHLQTLLVLHYDTLPWLWHAVGTALARYTGLGPEYEITQSMVFFMASMLLTTLLSLPFDLYYTFVVEARHGFNKQTVGLFFQDMVKSLALGGIIGGPIIAGFLRIIQWAGPNFYVHVWVFVVAVQLVMLTIYPTLIQPLFNKFTPLQDDTLRAQIEALAARLQFPLTKLYVVDGSKRSAHSNAYFYGFFKNKRIVLFDTLLDHADHEEICAVLGHELGHWKMNHVLRLFFITQAHIFTLFYLFSLVIHNQAMYHSFGFYDTMPLLVGFMLFQYLYLPVESVIELAMNILSRYNEFQADAFAVSLGYARPLSTALIKLQLKNLGNMNPDPWYSAYHYSHPPLVERLNALEAAEAALDKKAD</sequence>
<evidence type="ECO:0000313" key="20">
    <source>
        <dbReference type="EMBL" id="KAJ1983723.1"/>
    </source>
</evidence>
<dbReference type="Pfam" id="PF16491">
    <property type="entry name" value="Peptidase_M48_N"/>
    <property type="match status" value="1"/>
</dbReference>
<dbReference type="FunFam" id="3.30.2010.10:FF:000002">
    <property type="entry name" value="CAAX prenyl protease"/>
    <property type="match status" value="1"/>
</dbReference>
<name>A0A9W8BAL6_9FUNG</name>
<keyword evidence="3" id="KW-0645">Protease</keyword>
<comment type="similarity">
    <text evidence="13">Belongs to the peptidase M48A family.</text>
</comment>
<evidence type="ECO:0000256" key="6">
    <source>
        <dbReference type="ARBA" id="ARBA00022801"/>
    </source>
</evidence>
<evidence type="ECO:0000256" key="4">
    <source>
        <dbReference type="ARBA" id="ARBA00022692"/>
    </source>
</evidence>
<feature type="domain" description="Peptidase M48" evidence="18">
    <location>
        <begin position="354"/>
        <end position="559"/>
    </location>
</feature>
<proteinExistence type="inferred from homology"/>
<dbReference type="EC" id="3.4.24.84" evidence="2"/>
<evidence type="ECO:0000256" key="15">
    <source>
        <dbReference type="PIRSR" id="PIRSR627057-1"/>
    </source>
</evidence>
<comment type="catalytic activity">
    <reaction evidence="12">
        <text>Hydrolyzes the peptide bond -P2-(S-farnesyl or geranylgeranyl)C-P1'-P2'-P3'-COOH where P1' and P2' are amino acids with aliphatic side chains and P3' is any C-terminal residue.</text>
        <dbReference type="EC" id="3.4.24.84"/>
    </reaction>
</comment>
<dbReference type="GO" id="GO:0071586">
    <property type="term" value="P:CAAX-box protein processing"/>
    <property type="evidence" value="ECO:0007669"/>
    <property type="project" value="InterPro"/>
</dbReference>
<dbReference type="Pfam" id="PF01435">
    <property type="entry name" value="Peptidase_M48"/>
    <property type="match status" value="1"/>
</dbReference>
<dbReference type="InterPro" id="IPR001915">
    <property type="entry name" value="Peptidase_M48"/>
</dbReference>
<keyword evidence="9 17" id="KW-1133">Transmembrane helix</keyword>
<keyword evidence="11 17" id="KW-0472">Membrane</keyword>
<reference evidence="20" key="1">
    <citation type="submission" date="2022-07" db="EMBL/GenBank/DDBJ databases">
        <title>Phylogenomic reconstructions and comparative analyses of Kickxellomycotina fungi.</title>
        <authorList>
            <person name="Reynolds N.K."/>
            <person name="Stajich J.E."/>
            <person name="Barry K."/>
            <person name="Grigoriev I.V."/>
            <person name="Crous P."/>
            <person name="Smith M.E."/>
        </authorList>
    </citation>
    <scope>NUCLEOTIDE SEQUENCE</scope>
    <source>
        <strain evidence="20">RSA 567</strain>
    </source>
</reference>
<evidence type="ECO:0000256" key="17">
    <source>
        <dbReference type="SAM" id="Phobius"/>
    </source>
</evidence>
<dbReference type="InterPro" id="IPR027057">
    <property type="entry name" value="CAXX_Prtase_1"/>
</dbReference>
<comment type="cofactor">
    <cofactor evidence="16">
        <name>Zn(2+)</name>
        <dbReference type="ChEBI" id="CHEBI:29105"/>
    </cofactor>
    <text evidence="16">Binds 1 zinc ion per subunit.</text>
</comment>
<feature type="domain" description="CAAX prenyl protease 1 N-terminal" evidence="19">
    <location>
        <begin position="169"/>
        <end position="351"/>
    </location>
</feature>
<keyword evidence="7" id="KW-0256">Endoplasmic reticulum</keyword>
<evidence type="ECO:0000259" key="19">
    <source>
        <dbReference type="Pfam" id="PF16491"/>
    </source>
</evidence>
<evidence type="ECO:0000259" key="18">
    <source>
        <dbReference type="Pfam" id="PF01435"/>
    </source>
</evidence>
<dbReference type="OrthoDB" id="360839at2759"/>
<protein>
    <recommendedName>
        <fullName evidence="2">Ste24 endopeptidase</fullName>
        <ecNumber evidence="2">3.4.24.84</ecNumber>
    </recommendedName>
    <alternativeName>
        <fullName evidence="14">Prenyl protein-specific endoprotease 1</fullName>
    </alternativeName>
</protein>
<comment type="caution">
    <text evidence="20">The sequence shown here is derived from an EMBL/GenBank/DDBJ whole genome shotgun (WGS) entry which is preliminary data.</text>
</comment>
<feature type="transmembrane region" description="Helical" evidence="17">
    <location>
        <begin position="434"/>
        <end position="453"/>
    </location>
</feature>
<feature type="transmembrane region" description="Helical" evidence="17">
    <location>
        <begin position="322"/>
        <end position="341"/>
    </location>
</feature>
<keyword evidence="6 20" id="KW-0378">Hydrolase</keyword>
<dbReference type="GO" id="GO:0005789">
    <property type="term" value="C:endoplasmic reticulum membrane"/>
    <property type="evidence" value="ECO:0007669"/>
    <property type="project" value="UniProtKB-SubCell"/>
</dbReference>
<keyword evidence="8 16" id="KW-0862">Zinc</keyword>
<dbReference type="CDD" id="cd07343">
    <property type="entry name" value="M48A_Zmpste24p_like"/>
    <property type="match status" value="1"/>
</dbReference>
<dbReference type="Gene3D" id="3.30.2010.10">
    <property type="entry name" value="Metalloproteases ('zincins'), catalytic domain"/>
    <property type="match status" value="1"/>
</dbReference>
<keyword evidence="10 20" id="KW-0482">Metalloprotease</keyword>
<dbReference type="AlphaFoldDB" id="A0A9W8BAL6"/>
<evidence type="ECO:0000256" key="10">
    <source>
        <dbReference type="ARBA" id="ARBA00023049"/>
    </source>
</evidence>
<evidence type="ECO:0000313" key="21">
    <source>
        <dbReference type="Proteomes" id="UP001151582"/>
    </source>
</evidence>
<evidence type="ECO:0000256" key="3">
    <source>
        <dbReference type="ARBA" id="ARBA00022670"/>
    </source>
</evidence>
<evidence type="ECO:0000256" key="11">
    <source>
        <dbReference type="ARBA" id="ARBA00023136"/>
    </source>
</evidence>
<evidence type="ECO:0000256" key="2">
    <source>
        <dbReference type="ARBA" id="ARBA00012336"/>
    </source>
</evidence>
<dbReference type="InterPro" id="IPR032456">
    <property type="entry name" value="Peptidase_M48_N"/>
</dbReference>
<evidence type="ECO:0000256" key="9">
    <source>
        <dbReference type="ARBA" id="ARBA00022989"/>
    </source>
</evidence>
<evidence type="ECO:0000256" key="8">
    <source>
        <dbReference type="ARBA" id="ARBA00022833"/>
    </source>
</evidence>
<evidence type="ECO:0000256" key="7">
    <source>
        <dbReference type="ARBA" id="ARBA00022824"/>
    </source>
</evidence>
<feature type="transmembrane region" description="Helical" evidence="17">
    <location>
        <begin position="296"/>
        <end position="316"/>
    </location>
</feature>
<feature type="transmembrane region" description="Helical" evidence="17">
    <location>
        <begin position="250"/>
        <end position="275"/>
    </location>
</feature>
<evidence type="ECO:0000256" key="12">
    <source>
        <dbReference type="ARBA" id="ARBA00044456"/>
    </source>
</evidence>
<feature type="binding site" evidence="16">
    <location>
        <position position="424"/>
    </location>
    <ligand>
        <name>Zn(2+)</name>
        <dbReference type="ChEBI" id="CHEBI:29105"/>
        <note>catalytic</note>
    </ligand>
</feature>
<evidence type="ECO:0000256" key="13">
    <source>
        <dbReference type="ARBA" id="ARBA00060927"/>
    </source>
</evidence>
<evidence type="ECO:0000256" key="16">
    <source>
        <dbReference type="PIRSR" id="PIRSR627057-2"/>
    </source>
</evidence>
<keyword evidence="21" id="KW-1185">Reference proteome</keyword>
<feature type="binding site" evidence="16">
    <location>
        <position position="428"/>
    </location>
    <ligand>
        <name>Zn(2+)</name>
        <dbReference type="ChEBI" id="CHEBI:29105"/>
        <note>catalytic</note>
    </ligand>
</feature>
<accession>A0A9W8BAL6</accession>
<feature type="active site" evidence="15">
    <location>
        <position position="425"/>
    </location>
</feature>
<comment type="subcellular location">
    <subcellularLocation>
        <location evidence="1">Endoplasmic reticulum membrane</location>
        <topology evidence="1">Multi-pass membrane protein</topology>
    </subcellularLocation>
</comment>
<organism evidence="20 21">
    <name type="scientific">Dimargaris verticillata</name>
    <dbReference type="NCBI Taxonomy" id="2761393"/>
    <lineage>
        <taxon>Eukaryota</taxon>
        <taxon>Fungi</taxon>
        <taxon>Fungi incertae sedis</taxon>
        <taxon>Zoopagomycota</taxon>
        <taxon>Kickxellomycotina</taxon>
        <taxon>Dimargaritomycetes</taxon>
        <taxon>Dimargaritales</taxon>
        <taxon>Dimargaritaceae</taxon>
        <taxon>Dimargaris</taxon>
    </lineage>
</organism>
<keyword evidence="4 17" id="KW-0812">Transmembrane</keyword>
<dbReference type="Proteomes" id="UP001151582">
    <property type="component" value="Unassembled WGS sequence"/>
</dbReference>
<dbReference type="GO" id="GO:0004222">
    <property type="term" value="F:metalloendopeptidase activity"/>
    <property type="evidence" value="ECO:0007669"/>
    <property type="project" value="InterPro"/>
</dbReference>
<evidence type="ECO:0000256" key="1">
    <source>
        <dbReference type="ARBA" id="ARBA00004477"/>
    </source>
</evidence>
<dbReference type="GO" id="GO:0046872">
    <property type="term" value="F:metal ion binding"/>
    <property type="evidence" value="ECO:0007669"/>
    <property type="project" value="UniProtKB-KW"/>
</dbReference>
<feature type="binding site" evidence="16">
    <location>
        <position position="503"/>
    </location>
    <ligand>
        <name>Zn(2+)</name>
        <dbReference type="ChEBI" id="CHEBI:29105"/>
        <note>catalytic</note>
    </ligand>
</feature>
<gene>
    <name evidence="20" type="primary">STE24_2</name>
    <name evidence="20" type="ORF">H4R34_001101</name>
</gene>